<organism evidence="2 3">
    <name type="scientific">Sphingopyxis terrae subsp. terrae NBRC 15098</name>
    <dbReference type="NCBI Taxonomy" id="1219058"/>
    <lineage>
        <taxon>Bacteria</taxon>
        <taxon>Pseudomonadati</taxon>
        <taxon>Pseudomonadota</taxon>
        <taxon>Alphaproteobacteria</taxon>
        <taxon>Sphingomonadales</taxon>
        <taxon>Sphingomonadaceae</taxon>
        <taxon>Sphingopyxis</taxon>
    </lineage>
</organism>
<evidence type="ECO:0000313" key="2">
    <source>
        <dbReference type="EMBL" id="AMU96293.1"/>
    </source>
</evidence>
<accession>A0A142W2R1</accession>
<gene>
    <name evidence="2" type="ORF">AOA14_16960</name>
</gene>
<protein>
    <submittedName>
        <fullName evidence="2">Uncharacterized protein</fullName>
    </submittedName>
</protein>
<reference evidence="2 3" key="2">
    <citation type="journal article" date="2016" name="Genome Announc.">
        <title>Complete Genome Sequence of Sphingopyxis terrae Strain 203-1 (NBRC 111660), a Polyethylene Glycol Degrader.</title>
        <authorList>
            <person name="Ohtsubo Y."/>
            <person name="Nonoyama S."/>
            <person name="Nagata Y."/>
            <person name="Numata M."/>
            <person name="Tsuchikane K."/>
            <person name="Hosoyama A."/>
            <person name="Yamazoe A."/>
            <person name="Tsuda M."/>
            <person name="Fujita N."/>
            <person name="Kawai F."/>
        </authorList>
    </citation>
    <scope>NUCLEOTIDE SEQUENCE [LARGE SCALE GENOMIC DNA]</scope>
    <source>
        <strain evidence="2 3">203-1</strain>
    </source>
</reference>
<evidence type="ECO:0000313" key="3">
    <source>
        <dbReference type="Proteomes" id="UP000076234"/>
    </source>
</evidence>
<dbReference type="KEGG" id="ster:AOA14_16960"/>
<feature type="region of interest" description="Disordered" evidence="1">
    <location>
        <begin position="98"/>
        <end position="126"/>
    </location>
</feature>
<name>A0A142W2R1_9SPHN</name>
<evidence type="ECO:0000256" key="1">
    <source>
        <dbReference type="SAM" id="MobiDB-lite"/>
    </source>
</evidence>
<dbReference type="AlphaFoldDB" id="A0A142W2R1"/>
<reference evidence="3" key="1">
    <citation type="submission" date="2015-11" db="EMBL/GenBank/DDBJ databases">
        <title>Complete genome sequence of a polyethylene glycol-degrading strain Sphingopyxis terrae strain 203-1 (NBRC 15098).</title>
        <authorList>
            <person name="Yoshiyuki O."/>
            <person name="Shouta N."/>
            <person name="Nagata Y."/>
            <person name="Numata M."/>
            <person name="Tsuchikane K."/>
            <person name="Hosoyama A."/>
            <person name="Yamazoe A."/>
            <person name="Tsuda M."/>
            <person name="Fujita N."/>
            <person name="Kawai F."/>
        </authorList>
    </citation>
    <scope>NUCLEOTIDE SEQUENCE [LARGE SCALE GENOMIC DNA]</scope>
    <source>
        <strain evidence="3">203-1</strain>
    </source>
</reference>
<dbReference type="EMBL" id="CP013342">
    <property type="protein sequence ID" value="AMU96293.1"/>
    <property type="molecule type" value="Genomic_DNA"/>
</dbReference>
<feature type="compositionally biased region" description="Low complexity" evidence="1">
    <location>
        <begin position="111"/>
        <end position="121"/>
    </location>
</feature>
<proteinExistence type="predicted"/>
<dbReference type="Proteomes" id="UP000076234">
    <property type="component" value="Chromosome"/>
</dbReference>
<dbReference type="RefSeq" id="WP_062902645.1">
    <property type="nucleotide sequence ID" value="NZ_CP013342.1"/>
</dbReference>
<dbReference type="STRING" id="1219058.AOA14_16960"/>
<sequence>MAESFPSTGLDLPSPTLSTRLRELAAYLAAPTAGHLTEEQRALSLGIARRLVTTLAAELDVGIDGAALWDDWLAGGIPSAERLAPACFARAEEHRWRQQSAQRAPTVSPGAAETAEAAPAADESELSDTDRAFLALRIADGRRFDALGNPAIAVADLDPDLLRALLLDIAAWWLARDEGDGDRAAALGDAVRTTGEAQQSATGIDAEAKAYHALLIANGDLSAVAAGAIARNDWPTLVALAAAAGKRRYVDMALALITAEAAALPVLLAPLRLDSAALAPLEASLAMLPARALAGDDAGSGTAV</sequence>